<evidence type="ECO:0000313" key="3">
    <source>
        <dbReference type="Proteomes" id="UP000001137"/>
    </source>
</evidence>
<dbReference type="STRING" id="397948.Cmaq_1877"/>
<dbReference type="GeneID" id="5709152"/>
<feature type="transmembrane region" description="Helical" evidence="1">
    <location>
        <begin position="12"/>
        <end position="32"/>
    </location>
</feature>
<organism evidence="2 3">
    <name type="scientific">Caldivirga maquilingensis (strain ATCC 700844 / DSM 13496 / JCM 10307 / IC-167)</name>
    <dbReference type="NCBI Taxonomy" id="397948"/>
    <lineage>
        <taxon>Archaea</taxon>
        <taxon>Thermoproteota</taxon>
        <taxon>Thermoprotei</taxon>
        <taxon>Thermoproteales</taxon>
        <taxon>Thermoproteaceae</taxon>
        <taxon>Caldivirga</taxon>
    </lineage>
</organism>
<dbReference type="eggNOG" id="arCOG10503">
    <property type="taxonomic scope" value="Archaea"/>
</dbReference>
<dbReference type="HOGENOM" id="CLU_992561_0_0_2"/>
<evidence type="ECO:0008006" key="4">
    <source>
        <dbReference type="Google" id="ProtNLM"/>
    </source>
</evidence>
<dbReference type="KEGG" id="cma:Cmaq_1877"/>
<name>A8MBG1_CALMQ</name>
<accession>A8MBG1</accession>
<dbReference type="AlphaFoldDB" id="A8MBG1"/>
<dbReference type="EMBL" id="CP000852">
    <property type="protein sequence ID" value="ABW02694.1"/>
    <property type="molecule type" value="Genomic_DNA"/>
</dbReference>
<evidence type="ECO:0000313" key="2">
    <source>
        <dbReference type="EMBL" id="ABW02694.1"/>
    </source>
</evidence>
<dbReference type="OrthoDB" id="29087at2157"/>
<proteinExistence type="predicted"/>
<reference evidence="2 3" key="1">
    <citation type="submission" date="2007-10" db="EMBL/GenBank/DDBJ databases">
        <title>Complete sequence of Caldivirga maquilingensis IC-167.</title>
        <authorList>
            <consortium name="US DOE Joint Genome Institute"/>
            <person name="Copeland A."/>
            <person name="Lucas S."/>
            <person name="Lapidus A."/>
            <person name="Barry K."/>
            <person name="Glavina del Rio T."/>
            <person name="Dalin E."/>
            <person name="Tice H."/>
            <person name="Pitluck S."/>
            <person name="Saunders E."/>
            <person name="Brettin T."/>
            <person name="Bruce D."/>
            <person name="Detter J.C."/>
            <person name="Han C."/>
            <person name="Schmutz J."/>
            <person name="Larimer F."/>
            <person name="Land M."/>
            <person name="Hauser L."/>
            <person name="Kyrpides N."/>
            <person name="Ivanova N."/>
            <person name="Biddle J.F."/>
            <person name="Zhang Z."/>
            <person name="Fitz-Gibbon S.T."/>
            <person name="Lowe T.M."/>
            <person name="Saltikov C."/>
            <person name="House C.H."/>
            <person name="Richardson P."/>
        </authorList>
    </citation>
    <scope>NUCLEOTIDE SEQUENCE [LARGE SCALE GENOMIC DNA]</scope>
    <source>
        <strain evidence="3">ATCC 700844 / DSM 13496 / JCM 10307 / IC-167</strain>
    </source>
</reference>
<keyword evidence="1" id="KW-1133">Transmembrane helix</keyword>
<keyword evidence="1" id="KW-0472">Membrane</keyword>
<keyword evidence="1" id="KW-0812">Transmembrane</keyword>
<gene>
    <name evidence="2" type="ordered locus">Cmaq_1877</name>
</gene>
<evidence type="ECO:0000256" key="1">
    <source>
        <dbReference type="SAM" id="Phobius"/>
    </source>
</evidence>
<keyword evidence="3" id="KW-1185">Reference proteome</keyword>
<protein>
    <recommendedName>
        <fullName evidence="4">Flagellin</fullName>
    </recommendedName>
</protein>
<dbReference type="Proteomes" id="UP000001137">
    <property type="component" value="Chromosome"/>
</dbReference>
<dbReference type="RefSeq" id="WP_012186913.1">
    <property type="nucleotide sequence ID" value="NC_009954.1"/>
</dbReference>
<sequence>MMSRIGQSNIIGVVILIAVVLIISSVFLIYAMGNFNKSAASAALSQVESFLTNVADDVEASMYVPGTVLVYPIPSTGYGAFNLINRYCNYTISGYGNFTSGALVYGIPPGLLSYPVNFIDVIRGGYGNGLPSAVVDSPIVNNSAAPLISIVQFGYGEVLGVSYGTYLVVFPRVMIVENPPNAYIYVPVFNPITNTALGSRTTLIINVTSVESTVISLPSGSSVTVSGECGDLSGLVTVNNLNSINIVIINMTITYR</sequence>